<reference evidence="2" key="1">
    <citation type="journal article" date="2012" name="Nat. Biotechnol.">
        <title>Reference genome sequence of the model plant Setaria.</title>
        <authorList>
            <person name="Bennetzen J.L."/>
            <person name="Schmutz J."/>
            <person name="Wang H."/>
            <person name="Percifield R."/>
            <person name="Hawkins J."/>
            <person name="Pontaroli A.C."/>
            <person name="Estep M."/>
            <person name="Feng L."/>
            <person name="Vaughn J.N."/>
            <person name="Grimwood J."/>
            <person name="Jenkins J."/>
            <person name="Barry K."/>
            <person name="Lindquist E."/>
            <person name="Hellsten U."/>
            <person name="Deshpande S."/>
            <person name="Wang X."/>
            <person name="Wu X."/>
            <person name="Mitros T."/>
            <person name="Triplett J."/>
            <person name="Yang X."/>
            <person name="Ye C.Y."/>
            <person name="Mauro-Herrera M."/>
            <person name="Wang L."/>
            <person name="Li P."/>
            <person name="Sharma M."/>
            <person name="Sharma R."/>
            <person name="Ronald P.C."/>
            <person name="Panaud O."/>
            <person name="Kellogg E.A."/>
            <person name="Brutnell T.P."/>
            <person name="Doust A.N."/>
            <person name="Tuskan G.A."/>
            <person name="Rokhsar D."/>
            <person name="Devos K.M."/>
        </authorList>
    </citation>
    <scope>NUCLEOTIDE SEQUENCE [LARGE SCALE GENOMIC DNA]</scope>
    <source>
        <strain evidence="2">cv. Yugu1</strain>
    </source>
</reference>
<keyword evidence="2" id="KW-1185">Reference proteome</keyword>
<sequence length="44" mass="5155">MRSTAFAFPTTDVLCIWCSYTFRHHLLLLFLRCMHANKVAIVNL</sequence>
<dbReference type="InParanoid" id="K3XTG9"/>
<dbReference type="AlphaFoldDB" id="K3XTG9"/>
<dbReference type="Gramene" id="KQL07333">
    <property type="protein sequence ID" value="KQL07333"/>
    <property type="gene ID" value="SETIT_005226mg"/>
</dbReference>
<name>K3XTG9_SETIT</name>
<evidence type="ECO:0000313" key="1">
    <source>
        <dbReference type="EnsemblPlants" id="KQL07333"/>
    </source>
</evidence>
<dbReference type="HOGENOM" id="CLU_3225559_0_0_1"/>
<accession>K3XTG9</accession>
<evidence type="ECO:0000313" key="2">
    <source>
        <dbReference type="Proteomes" id="UP000004995"/>
    </source>
</evidence>
<dbReference type="Proteomes" id="UP000004995">
    <property type="component" value="Unassembled WGS sequence"/>
</dbReference>
<protein>
    <submittedName>
        <fullName evidence="1">Uncharacterized protein</fullName>
    </submittedName>
</protein>
<proteinExistence type="predicted"/>
<organism evidence="1 2">
    <name type="scientific">Setaria italica</name>
    <name type="common">Foxtail millet</name>
    <name type="synonym">Panicum italicum</name>
    <dbReference type="NCBI Taxonomy" id="4555"/>
    <lineage>
        <taxon>Eukaryota</taxon>
        <taxon>Viridiplantae</taxon>
        <taxon>Streptophyta</taxon>
        <taxon>Embryophyta</taxon>
        <taxon>Tracheophyta</taxon>
        <taxon>Spermatophyta</taxon>
        <taxon>Magnoliopsida</taxon>
        <taxon>Liliopsida</taxon>
        <taxon>Poales</taxon>
        <taxon>Poaceae</taxon>
        <taxon>PACMAD clade</taxon>
        <taxon>Panicoideae</taxon>
        <taxon>Panicodae</taxon>
        <taxon>Paniceae</taxon>
        <taxon>Cenchrinae</taxon>
        <taxon>Setaria</taxon>
    </lineage>
</organism>
<dbReference type="EMBL" id="AGNK02003334">
    <property type="status" value="NOT_ANNOTATED_CDS"/>
    <property type="molecule type" value="Genomic_DNA"/>
</dbReference>
<reference evidence="1" key="2">
    <citation type="submission" date="2018-08" db="UniProtKB">
        <authorList>
            <consortium name="EnsemblPlants"/>
        </authorList>
    </citation>
    <scope>IDENTIFICATION</scope>
    <source>
        <strain evidence="1">Yugu1</strain>
    </source>
</reference>
<dbReference type="EnsemblPlants" id="KQL07333">
    <property type="protein sequence ID" value="KQL07333"/>
    <property type="gene ID" value="SETIT_005226mg"/>
</dbReference>